<proteinExistence type="predicted"/>
<protein>
    <recommendedName>
        <fullName evidence="4">YjbF family lipoprotein</fullName>
    </recommendedName>
</protein>
<evidence type="ECO:0000313" key="2">
    <source>
        <dbReference type="EMBL" id="EYD74686.1"/>
    </source>
</evidence>
<accession>A0A017HK02</accession>
<evidence type="ECO:0000256" key="1">
    <source>
        <dbReference type="SAM" id="SignalP"/>
    </source>
</evidence>
<evidence type="ECO:0000313" key="3">
    <source>
        <dbReference type="Proteomes" id="UP000019666"/>
    </source>
</evidence>
<dbReference type="AlphaFoldDB" id="A0A017HK02"/>
<dbReference type="InterPro" id="IPR021308">
    <property type="entry name" value="GfcB"/>
</dbReference>
<name>A0A017HK02_9RHOB</name>
<feature type="signal peptide" evidence="1">
    <location>
        <begin position="1"/>
        <end position="21"/>
    </location>
</feature>
<dbReference type="Gene3D" id="2.40.360.10">
    <property type="entry name" value="YmcC-like"/>
    <property type="match status" value="1"/>
</dbReference>
<keyword evidence="1" id="KW-0732">Signal</keyword>
<evidence type="ECO:0008006" key="4">
    <source>
        <dbReference type="Google" id="ProtNLM"/>
    </source>
</evidence>
<sequence>MGAVLEMRRTFLGAAALLALAACGQETGPGNAGTDGVNVPAAESRALGIVGQARSIFGGVGSDDSVHASRSIPGGFTPEAIAAEPGTYRLVQINALGLQEPARVIQENGPEITLALQSGPTAAFDGGVLVATRGFGDDLITMESAGVLQALRSGGGTVTRRMETLDAQNQILTDSFACTIAPAGAEAVNLGIREATLRRFNENCRGTALIFDNIYWLDDSGSIVSSRQYVSPTVAYLRSNRL</sequence>
<dbReference type="HOGENOM" id="CLU_099032_0_0_5"/>
<feature type="chain" id="PRO_5001492723" description="YjbF family lipoprotein" evidence="1">
    <location>
        <begin position="22"/>
        <end position="242"/>
    </location>
</feature>
<dbReference type="STRING" id="442562.Rumeso_03743"/>
<organism evidence="2 3">
    <name type="scientific">Rubellimicrobium mesophilum DSM 19309</name>
    <dbReference type="NCBI Taxonomy" id="442562"/>
    <lineage>
        <taxon>Bacteria</taxon>
        <taxon>Pseudomonadati</taxon>
        <taxon>Pseudomonadota</taxon>
        <taxon>Alphaproteobacteria</taxon>
        <taxon>Rhodobacterales</taxon>
        <taxon>Roseobacteraceae</taxon>
        <taxon>Rubellimicrobium</taxon>
    </lineage>
</organism>
<dbReference type="Pfam" id="PF11102">
    <property type="entry name" value="YjbF"/>
    <property type="match status" value="1"/>
</dbReference>
<keyword evidence="3" id="KW-1185">Reference proteome</keyword>
<dbReference type="InterPro" id="IPR023373">
    <property type="entry name" value="YmcC_sf"/>
</dbReference>
<dbReference type="EMBL" id="AOSK01000109">
    <property type="protein sequence ID" value="EYD74686.1"/>
    <property type="molecule type" value="Genomic_DNA"/>
</dbReference>
<gene>
    <name evidence="2" type="ORF">Rumeso_03743</name>
</gene>
<dbReference type="OrthoDB" id="6237231at2"/>
<dbReference type="SUPFAM" id="SSF159270">
    <property type="entry name" value="YmcC-like"/>
    <property type="match status" value="1"/>
</dbReference>
<reference evidence="2 3" key="1">
    <citation type="submission" date="2013-02" db="EMBL/GenBank/DDBJ databases">
        <authorList>
            <person name="Fiebig A."/>
            <person name="Goeker M."/>
            <person name="Klenk H.-P.P."/>
        </authorList>
    </citation>
    <scope>NUCLEOTIDE SEQUENCE [LARGE SCALE GENOMIC DNA]</scope>
    <source>
        <strain evidence="2 3">DSM 19309</strain>
    </source>
</reference>
<dbReference type="Proteomes" id="UP000019666">
    <property type="component" value="Unassembled WGS sequence"/>
</dbReference>
<comment type="caution">
    <text evidence="2">The sequence shown here is derived from an EMBL/GenBank/DDBJ whole genome shotgun (WGS) entry which is preliminary data.</text>
</comment>